<dbReference type="RefSeq" id="WP_234751098.1">
    <property type="nucleotide sequence ID" value="NZ_BAAAWN010000001.1"/>
</dbReference>
<feature type="region of interest" description="Disordered" evidence="1">
    <location>
        <begin position="1451"/>
        <end position="1471"/>
    </location>
</feature>
<dbReference type="InterPro" id="IPR051162">
    <property type="entry name" value="T4SS_component"/>
</dbReference>
<dbReference type="SUPFAM" id="SSF52540">
    <property type="entry name" value="P-loop containing nucleoside triphosphate hydrolases"/>
    <property type="match status" value="1"/>
</dbReference>
<dbReference type="PANTHER" id="PTHR30121">
    <property type="entry name" value="UNCHARACTERIZED PROTEIN YJGR-RELATED"/>
    <property type="match status" value="1"/>
</dbReference>
<comment type="caution">
    <text evidence="2">The sequence shown here is derived from an EMBL/GenBank/DDBJ whole genome shotgun (WGS) entry which is preliminary data.</text>
</comment>
<evidence type="ECO:0008006" key="4">
    <source>
        <dbReference type="Google" id="ProtNLM"/>
    </source>
</evidence>
<dbReference type="Proteomes" id="UP001589702">
    <property type="component" value="Unassembled WGS sequence"/>
</dbReference>
<dbReference type="PANTHER" id="PTHR30121:SF6">
    <property type="entry name" value="SLR6007 PROTEIN"/>
    <property type="match status" value="1"/>
</dbReference>
<protein>
    <recommendedName>
        <fullName evidence="4">ATP-binding protein</fullName>
    </recommendedName>
</protein>
<feature type="region of interest" description="Disordered" evidence="1">
    <location>
        <begin position="1394"/>
        <end position="1439"/>
    </location>
</feature>
<gene>
    <name evidence="2" type="ORF">ACFFP1_13780</name>
</gene>
<sequence>MELELFGSVLGRCLSSLDTLTAAYLPEGIDDATAAAIVRRANQLRPAAPPYAILVSAGWESDEDHLCIRVSAQNAIKYRQDDRLAVVVGKHPDLASFVQAFREVLGQNFPEGAAQEVSLQTVAEAAVAEVADVTEIDATIGWDPNAASTRLAECLSLLAAVHKELRQGTESWNTYWFRHVGVGLTRLVEKIRATKLVAPELSIDDVFERYTYAAFRLPHPLGAGPTKYSPKEFVDALHSYWADETTINATARALGQLAGSESGHHALEDVDWSGIDSQMAADDNQAVALANYSPAGSDVTEALSSLSDRDFVEPLGEDLTKAKFQITDAMGRPLTAVGRSDSSSVAVASTEADEQSAGILSEEVRVRIPITGGPSAGDLESTGLTFTTKSTKTYWSGRLQLDDSGALWAVGHIRREDGKAPSRPMHFELKVPAGDVLTGRVNTALSFDVFLAPFDTAGLLYLPLKVKGAAGKPKYVGSDPDGGTFGATLDGSASQYRYIVCTPGDGAVPLYEGTEMQPLNGRPRVFAVDASPVSLANIVVGDKTFEIRAAESREAPQSPIVAAVSRDRVTKDRPDLAVLQSIRGLYESLLTEDLLGSEWNACMGHVVMPSDRTFPLEDLEARAGLLMNADMAATWTSISDFQVPDHILYSAEAEEFRAAFKELDLLRAMQTLDADGAKYVEWPSKTSWRHLWENRGGELERYLTAYADLVEKARWIGDPAGVFWAAYPFSISVWETEPAAKCSAVLLSPLHPVRLSWLAGVESVLWESDWAGHLAGTVEGWNFPLLGPKEMSSGRMLAVPMETGDDQLFLGWSMLVRASIEGSEPLKAPDRIGDRPAPGSAASGLNATAVAAALRSYRQMNPHVSTLTVDLSASSESTRLHEVDEAVLKEIEAWTRRPDVPLIGGARIWDSNRRSGEPPREKMARLVRSAKGVPLTWSRYAPDSANMKRCNIRILQDAGVHLEVQSGQGRNLGVLGDAPLRRFESVAGNGGSKSSSTSHPTFRPETGWEPLSRALRLVEGAASSPQIISKLFKANLVNDSADWTVSGEALMNPSAMAEIVQHSSGGSQMLWEWRPPFLDASADVPLLERRPFVSVARVPGSFRAQIKKLLAKAQGGIVTDEALDDLLGQLGARGVGLSSLLSMGGTHASGALGFYLAFALMNRLSEESDNTYVLPIDACDNFLRALARGTNHAAQMRRADLLIVRMNDEGVTLSPVEIKFYGLGSEDTNGNLPGPSDAAMNEPLEQVLATEELLISVAESSRHIAASGSWADKALWANGLAALLEAAIRLRPGGSAEPEVLARHLEDLVNGNLEVRTGQPLVCYFKHDAFTSEGENFRAVHSLEVDAASPGSGFGLLAANAGHAFEAVADPESKLVKEWNNLVQWALRNPIELPAAIRSDEDPHDDDEPKPKPKPKPEPLRSQEPDVVEGRHEPQPDNEECALETEAFPAEGPTIEDPVLSSLPSDPRKGVHDELAGDASFAGGIRGAGVRFNVGRVLGTLGAATAEYWPSNTELNQMNIGVVGDLGTGKTQLLKALVYQLREGSRTNQETPLSMLIFDYKRDFQSSDFLEAVDGKVLKPYRIPINIFSLRQGYSPLAAYQRAQQFADVLDKIYGNIGPVQTDRLVTCIVNLYKEKQGAPPTLAEVLTSYSDGQKPDAVTSILKPFILGEIFSDDPEEMISFEEMMEDKVVIVALNDFGTDDNGKNALVVLFLNLYYDYMLNSTKWPFVGSSPQLRRLNSFLLVDEAVNIMKYNFPVLMNLMLQGREFGFGVILASQYLDHFKKDGRNYGQPLLTWFLHKVPSVTLKELQQLGLPHVTADIAGKISSQKVHHALYSSLNFSGKFIEEVPFFKLIEQAPQISD</sequence>
<accession>A0ABV5Y1J3</accession>
<feature type="region of interest" description="Disordered" evidence="1">
    <location>
        <begin position="986"/>
        <end position="1006"/>
    </location>
</feature>
<dbReference type="EMBL" id="JBHMBC010000022">
    <property type="protein sequence ID" value="MFB9820566.1"/>
    <property type="molecule type" value="Genomic_DNA"/>
</dbReference>
<name>A0ABV5Y1J3_ARTRM</name>
<keyword evidence="3" id="KW-1185">Reference proteome</keyword>
<dbReference type="InterPro" id="IPR027417">
    <property type="entry name" value="P-loop_NTPase"/>
</dbReference>
<dbReference type="Gene3D" id="3.40.50.300">
    <property type="entry name" value="P-loop containing nucleotide triphosphate hydrolases"/>
    <property type="match status" value="2"/>
</dbReference>
<evidence type="ECO:0000313" key="3">
    <source>
        <dbReference type="Proteomes" id="UP001589702"/>
    </source>
</evidence>
<feature type="compositionally biased region" description="Basic and acidic residues" evidence="1">
    <location>
        <begin position="1407"/>
        <end position="1435"/>
    </location>
</feature>
<reference evidence="2 3" key="1">
    <citation type="submission" date="2024-09" db="EMBL/GenBank/DDBJ databases">
        <authorList>
            <person name="Sun Q."/>
            <person name="Mori K."/>
        </authorList>
    </citation>
    <scope>NUCLEOTIDE SEQUENCE [LARGE SCALE GENOMIC DNA]</scope>
    <source>
        <strain evidence="2 3">JCM 1334</strain>
    </source>
</reference>
<evidence type="ECO:0000313" key="2">
    <source>
        <dbReference type="EMBL" id="MFB9820566.1"/>
    </source>
</evidence>
<evidence type="ECO:0000256" key="1">
    <source>
        <dbReference type="SAM" id="MobiDB-lite"/>
    </source>
</evidence>
<proteinExistence type="predicted"/>
<organism evidence="2 3">
    <name type="scientific">Arthrobacter ramosus</name>
    <dbReference type="NCBI Taxonomy" id="1672"/>
    <lineage>
        <taxon>Bacteria</taxon>
        <taxon>Bacillati</taxon>
        <taxon>Actinomycetota</taxon>
        <taxon>Actinomycetes</taxon>
        <taxon>Micrococcales</taxon>
        <taxon>Micrococcaceae</taxon>
        <taxon>Arthrobacter</taxon>
    </lineage>
</organism>